<evidence type="ECO:0000313" key="2">
    <source>
        <dbReference type="Proteomes" id="UP000887578"/>
    </source>
</evidence>
<protein>
    <submittedName>
        <fullName evidence="3">Uncharacterized protein</fullName>
    </submittedName>
</protein>
<feature type="transmembrane region" description="Helical" evidence="1">
    <location>
        <begin position="164"/>
        <end position="186"/>
    </location>
</feature>
<keyword evidence="1" id="KW-0472">Membrane</keyword>
<feature type="transmembrane region" description="Helical" evidence="1">
    <location>
        <begin position="233"/>
        <end position="260"/>
    </location>
</feature>
<dbReference type="AlphaFoldDB" id="A0A914QKW1"/>
<keyword evidence="1" id="KW-0812">Transmembrane</keyword>
<reference evidence="3" key="1">
    <citation type="submission" date="2022-11" db="UniProtKB">
        <authorList>
            <consortium name="WormBaseParasite"/>
        </authorList>
    </citation>
    <scope>IDENTIFICATION</scope>
</reference>
<feature type="transmembrane region" description="Helical" evidence="1">
    <location>
        <begin position="33"/>
        <end position="54"/>
    </location>
</feature>
<keyword evidence="2" id="KW-1185">Reference proteome</keyword>
<dbReference type="WBParaSite" id="PDA_v2.g30347.t1">
    <property type="protein sequence ID" value="PDA_v2.g30347.t1"/>
    <property type="gene ID" value="PDA_v2.g30347"/>
</dbReference>
<keyword evidence="1" id="KW-1133">Transmembrane helix</keyword>
<accession>A0A914QKW1</accession>
<feature type="transmembrane region" description="Helical" evidence="1">
    <location>
        <begin position="207"/>
        <end position="227"/>
    </location>
</feature>
<evidence type="ECO:0000313" key="3">
    <source>
        <dbReference type="WBParaSite" id="PDA_v2.g30347.t1"/>
    </source>
</evidence>
<feature type="transmembrane region" description="Helical" evidence="1">
    <location>
        <begin position="66"/>
        <end position="88"/>
    </location>
</feature>
<organism evidence="2 3">
    <name type="scientific">Panagrolaimus davidi</name>
    <dbReference type="NCBI Taxonomy" id="227884"/>
    <lineage>
        <taxon>Eukaryota</taxon>
        <taxon>Metazoa</taxon>
        <taxon>Ecdysozoa</taxon>
        <taxon>Nematoda</taxon>
        <taxon>Chromadorea</taxon>
        <taxon>Rhabditida</taxon>
        <taxon>Tylenchina</taxon>
        <taxon>Panagrolaimomorpha</taxon>
        <taxon>Panagrolaimoidea</taxon>
        <taxon>Panagrolaimidae</taxon>
        <taxon>Panagrolaimus</taxon>
    </lineage>
</organism>
<evidence type="ECO:0000256" key="1">
    <source>
        <dbReference type="SAM" id="Phobius"/>
    </source>
</evidence>
<dbReference type="Proteomes" id="UP000887578">
    <property type="component" value="Unplaced"/>
</dbReference>
<name>A0A914QKW1_9BILA</name>
<sequence>MSNQSNPSTVLEIKEPQSSMSEMLFLIGDRVNLIYACVGSFLELLLLILFCYLIKTKKSWNFKGFSILLSVGYVIDLIAQICWIMTILPGDGPSIFWINATQISFIYAVASAGIWNVILSLNRCTAVLWPMKHSRGHIIFDERFYDEGIGLQTSKTNFLLVNRLILGLSNTFLSAIMLTATIIVYAKNKSKTLQSSKRWEIKMLLNCAFSSFFMVIFSLLFLFAAIFNPIEQLFAIACEYLSLFMWNTFHYGSIVMLLIVNKPIRKSFYNFYTFGKFGETESRFINPSSTFATQRPVPTISRPVSTNFHR</sequence>
<dbReference type="SUPFAM" id="SSF81321">
    <property type="entry name" value="Family A G protein-coupled receptor-like"/>
    <property type="match status" value="1"/>
</dbReference>
<proteinExistence type="predicted"/>